<evidence type="ECO:0000313" key="10">
    <source>
        <dbReference type="EMBL" id="QLN01805.1"/>
    </source>
</evidence>
<keyword evidence="7" id="KW-0408">Iron</keyword>
<keyword evidence="2" id="KW-0001">2Fe-2S</keyword>
<evidence type="ECO:0000256" key="2">
    <source>
        <dbReference type="ARBA" id="ARBA00022714"/>
    </source>
</evidence>
<dbReference type="EMBL" id="CP055675">
    <property type="protein sequence ID" value="QLN01805.1"/>
    <property type="molecule type" value="Genomic_DNA"/>
</dbReference>
<evidence type="ECO:0000256" key="6">
    <source>
        <dbReference type="ARBA" id="ARBA00023002"/>
    </source>
</evidence>
<keyword evidence="6" id="KW-0560">Oxidoreductase</keyword>
<dbReference type="InterPro" id="IPR043266">
    <property type="entry name" value="RHO_NdoB-like_C"/>
</dbReference>
<evidence type="ECO:0000256" key="8">
    <source>
        <dbReference type="ARBA" id="ARBA00023014"/>
    </source>
</evidence>
<dbReference type="Proteomes" id="UP000510927">
    <property type="component" value="Chromosome"/>
</dbReference>
<evidence type="ECO:0000256" key="5">
    <source>
        <dbReference type="ARBA" id="ARBA00022964"/>
    </source>
</evidence>
<dbReference type="PRINTS" id="PR00090">
    <property type="entry name" value="RNGDIOXGNASE"/>
</dbReference>
<dbReference type="PANTHER" id="PTHR43756:SF1">
    <property type="entry name" value="3-PHENYLPROPIONATE_CINNAMIC ACID DIOXYGENASE SUBUNIT ALPHA"/>
    <property type="match status" value="1"/>
</dbReference>
<dbReference type="GO" id="GO:0051213">
    <property type="term" value="F:dioxygenase activity"/>
    <property type="evidence" value="ECO:0007669"/>
    <property type="project" value="UniProtKB-KW"/>
</dbReference>
<evidence type="ECO:0000256" key="1">
    <source>
        <dbReference type="ARBA" id="ARBA00008751"/>
    </source>
</evidence>
<dbReference type="PROSITE" id="PS51296">
    <property type="entry name" value="RIESKE"/>
    <property type="match status" value="1"/>
</dbReference>
<protein>
    <submittedName>
        <fullName evidence="10">Aromatic ring-hydroxylating dioxygenase subunit alpha</fullName>
    </submittedName>
</protein>
<dbReference type="InterPro" id="IPR017941">
    <property type="entry name" value="Rieske_2Fe-2S"/>
</dbReference>
<dbReference type="Pfam" id="PF00848">
    <property type="entry name" value="Ring_hydroxyl_A"/>
    <property type="match status" value="1"/>
</dbReference>
<dbReference type="Gene3D" id="2.102.10.10">
    <property type="entry name" value="Rieske [2Fe-2S] iron-sulphur domain"/>
    <property type="match status" value="1"/>
</dbReference>
<dbReference type="Gene3D" id="3.90.380.10">
    <property type="entry name" value="Naphthalene 1,2-dioxygenase Alpha Subunit, Chain A, domain 1"/>
    <property type="match status" value="1"/>
</dbReference>
<keyword evidence="3" id="KW-0479">Metal-binding</keyword>
<accession>A0A7K4HT72</accession>
<evidence type="ECO:0000256" key="3">
    <source>
        <dbReference type="ARBA" id="ARBA00022723"/>
    </source>
</evidence>
<keyword evidence="8" id="KW-0411">Iron-sulfur</keyword>
<dbReference type="Pfam" id="PF00355">
    <property type="entry name" value="Rieske"/>
    <property type="match status" value="1"/>
</dbReference>
<dbReference type="InterPro" id="IPR015879">
    <property type="entry name" value="Ring_hydroxy_dOase_asu_C_dom"/>
</dbReference>
<keyword evidence="4" id="KW-0058">Aromatic hydrocarbons catabolism</keyword>
<keyword evidence="9" id="KW-0520">NAD</keyword>
<dbReference type="InterPro" id="IPR036922">
    <property type="entry name" value="Rieske_2Fe-2S_sf"/>
</dbReference>
<sequence length="456" mass="52441">MTNFTSQDTYINNNVGVVDRRIFSDHQVYKKELETVFSRAWLFIGHESQIPNPGDFFTSRMGEESVILVRDKAGEIHVFLNSCRHRGMKVCRYESGNTSLFTCPYHSWTFSTDGQLRGVPMQKDIYGDCFDKKEWSLIEVAKLAVYKGTIWATWDAEAPEFLDYLGDAVTHLDLALDCRDGRPGGSEVVGVHKWIFPANWKYAAENFLGDTYHNPSHRSVDLIGIGPSAEQGVKGRRDNELEFSKHVWVSFPHGHGVHSAVMPEGQEYVEQFKNDPEIEEYFRSCFEKRKAAKGDDYRLRPFVGTIFPNTSFHGTQPRSLCVWHPHSATETEGWRFFLVDADAPKKVKDFLRHYYMRYSGPAGMTEQDDMENWLYATRACSGTISQRYPFNYQQSMNTSQLDPVVNGIQIKGDVSTSVTEHMARGFYRRWNDYLQNANWKVLSGQDDPAFLRRTNS</sequence>
<evidence type="ECO:0000313" key="11">
    <source>
        <dbReference type="Proteomes" id="UP000510927"/>
    </source>
</evidence>
<proteinExistence type="inferred from homology"/>
<dbReference type="GO" id="GO:0051537">
    <property type="term" value="F:2 iron, 2 sulfur cluster binding"/>
    <property type="evidence" value="ECO:0007669"/>
    <property type="project" value="UniProtKB-KW"/>
</dbReference>
<dbReference type="PROSITE" id="PS00570">
    <property type="entry name" value="RING_HYDROXYL_ALPHA"/>
    <property type="match status" value="1"/>
</dbReference>
<evidence type="ECO:0000256" key="9">
    <source>
        <dbReference type="ARBA" id="ARBA00023027"/>
    </source>
</evidence>
<comment type="similarity">
    <text evidence="1">Belongs to the bacterial ring-hydroxylating dioxygenase alpha subunit family.</text>
</comment>
<name>A0A7K4HT72_ESCFE</name>
<dbReference type="CDD" id="cd08881">
    <property type="entry name" value="RHO_alpha_C_NDO-like"/>
    <property type="match status" value="1"/>
</dbReference>
<dbReference type="PANTHER" id="PTHR43756">
    <property type="entry name" value="CHOLINE MONOOXYGENASE, CHLOROPLASTIC"/>
    <property type="match status" value="1"/>
</dbReference>
<dbReference type="InterPro" id="IPR015881">
    <property type="entry name" value="ARHD_Rieske_2Fe_2S"/>
</dbReference>
<evidence type="ECO:0000256" key="4">
    <source>
        <dbReference type="ARBA" id="ARBA00022797"/>
    </source>
</evidence>
<gene>
    <name evidence="10" type="ORF">HVY52_19160</name>
</gene>
<keyword evidence="5 10" id="KW-0223">Dioxygenase</keyword>
<dbReference type="AlphaFoldDB" id="A0A7K4HT72"/>
<dbReference type="InterPro" id="IPR001663">
    <property type="entry name" value="Rng_hydr_dOase-A"/>
</dbReference>
<organism evidence="10 11">
    <name type="scientific">Escherichia fergusonii</name>
    <dbReference type="NCBI Taxonomy" id="564"/>
    <lineage>
        <taxon>Bacteria</taxon>
        <taxon>Pseudomonadati</taxon>
        <taxon>Pseudomonadota</taxon>
        <taxon>Gammaproteobacteria</taxon>
        <taxon>Enterobacterales</taxon>
        <taxon>Enterobacteriaceae</taxon>
        <taxon>Escherichia</taxon>
    </lineage>
</organism>
<reference evidence="10 11" key="1">
    <citation type="submission" date="2020-06" db="EMBL/GenBank/DDBJ databases">
        <title>REHAB project genomes.</title>
        <authorList>
            <person name="Shaw L.P."/>
        </authorList>
    </citation>
    <scope>NUCLEOTIDE SEQUENCE [LARGE SCALE GENOMIC DNA]</scope>
    <source>
        <strain evidence="10 11">RHB28-C13</strain>
    </source>
</reference>
<dbReference type="RefSeq" id="WP_000181135.1">
    <property type="nucleotide sequence ID" value="NZ_BRYJ01000235.1"/>
</dbReference>
<dbReference type="SUPFAM" id="SSF50022">
    <property type="entry name" value="ISP domain"/>
    <property type="match status" value="1"/>
</dbReference>
<dbReference type="SUPFAM" id="SSF55961">
    <property type="entry name" value="Bet v1-like"/>
    <property type="match status" value="1"/>
</dbReference>
<evidence type="ECO:0000256" key="7">
    <source>
        <dbReference type="ARBA" id="ARBA00023004"/>
    </source>
</evidence>
<dbReference type="GO" id="GO:0005506">
    <property type="term" value="F:iron ion binding"/>
    <property type="evidence" value="ECO:0007669"/>
    <property type="project" value="InterPro"/>
</dbReference>